<name>A0A1M4ST31_9BACT</name>
<evidence type="ECO:0008006" key="4">
    <source>
        <dbReference type="Google" id="ProtNLM"/>
    </source>
</evidence>
<feature type="chain" id="PRO_5012883442" description="Soluble ligand binding domain-containing protein" evidence="1">
    <location>
        <begin position="27"/>
        <end position="175"/>
    </location>
</feature>
<feature type="signal peptide" evidence="1">
    <location>
        <begin position="1"/>
        <end position="26"/>
    </location>
</feature>
<dbReference type="RefSeq" id="WP_073058868.1">
    <property type="nucleotide sequence ID" value="NZ_FQUS01000001.1"/>
</dbReference>
<proteinExistence type="predicted"/>
<evidence type="ECO:0000313" key="3">
    <source>
        <dbReference type="Proteomes" id="UP000184041"/>
    </source>
</evidence>
<dbReference type="OrthoDB" id="1524640at2"/>
<sequence length="175" mass="19916">MINNYRGFTITIVAAFLMLVPSLMQAQMQEELSDRYIRVAEAGELTDTLNVWGDVGSSGRYIVPEGISLPELISFGLGYTQLRGRESNIDWTKTQIEVKVSRYDSNRKLVEVALFRYQYQDPEPVEMFEFDLRNNDIVSLQVRRKPSFGDYVEVVAPVVSVIATSILLIENLRGN</sequence>
<dbReference type="Proteomes" id="UP000184041">
    <property type="component" value="Unassembled WGS sequence"/>
</dbReference>
<dbReference type="STRING" id="1194090.SAMN05443144_101115"/>
<evidence type="ECO:0000256" key="1">
    <source>
        <dbReference type="SAM" id="SignalP"/>
    </source>
</evidence>
<dbReference type="EMBL" id="FQUS01000001">
    <property type="protein sequence ID" value="SHE35339.1"/>
    <property type="molecule type" value="Genomic_DNA"/>
</dbReference>
<reference evidence="2 3" key="1">
    <citation type="submission" date="2016-11" db="EMBL/GenBank/DDBJ databases">
        <authorList>
            <person name="Jaros S."/>
            <person name="Januszkiewicz K."/>
            <person name="Wedrychowicz H."/>
        </authorList>
    </citation>
    <scope>NUCLEOTIDE SEQUENCE [LARGE SCALE GENOMIC DNA]</scope>
    <source>
        <strain evidence="2 3">DSM 21986</strain>
    </source>
</reference>
<organism evidence="2 3">
    <name type="scientific">Fodinibius roseus</name>
    <dbReference type="NCBI Taxonomy" id="1194090"/>
    <lineage>
        <taxon>Bacteria</taxon>
        <taxon>Pseudomonadati</taxon>
        <taxon>Balneolota</taxon>
        <taxon>Balneolia</taxon>
        <taxon>Balneolales</taxon>
        <taxon>Balneolaceae</taxon>
        <taxon>Fodinibius</taxon>
    </lineage>
</organism>
<evidence type="ECO:0000313" key="2">
    <source>
        <dbReference type="EMBL" id="SHE35339.1"/>
    </source>
</evidence>
<keyword evidence="3" id="KW-1185">Reference proteome</keyword>
<keyword evidence="1" id="KW-0732">Signal</keyword>
<gene>
    <name evidence="2" type="ORF">SAMN05443144_101115</name>
</gene>
<protein>
    <recommendedName>
        <fullName evidence="4">Soluble ligand binding domain-containing protein</fullName>
    </recommendedName>
</protein>
<dbReference type="AlphaFoldDB" id="A0A1M4ST31"/>
<accession>A0A1M4ST31</accession>